<dbReference type="AlphaFoldDB" id="A0A382RGU8"/>
<accession>A0A382RGU8</accession>
<dbReference type="EMBL" id="UINC01121313">
    <property type="protein sequence ID" value="SVC96385.1"/>
    <property type="molecule type" value="Genomic_DNA"/>
</dbReference>
<reference evidence="1" key="1">
    <citation type="submission" date="2018-05" db="EMBL/GenBank/DDBJ databases">
        <authorList>
            <person name="Lanie J.A."/>
            <person name="Ng W.-L."/>
            <person name="Kazmierczak K.M."/>
            <person name="Andrzejewski T.M."/>
            <person name="Davidsen T.M."/>
            <person name="Wayne K.J."/>
            <person name="Tettelin H."/>
            <person name="Glass J.I."/>
            <person name="Rusch D."/>
            <person name="Podicherti R."/>
            <person name="Tsui H.-C.T."/>
            <person name="Winkler M.E."/>
        </authorList>
    </citation>
    <scope>NUCLEOTIDE SEQUENCE</scope>
</reference>
<gene>
    <name evidence="1" type="ORF">METZ01_LOCUS349239</name>
</gene>
<protein>
    <submittedName>
        <fullName evidence="1">Uncharacterized protein</fullName>
    </submittedName>
</protein>
<name>A0A382RGU8_9ZZZZ</name>
<proteinExistence type="predicted"/>
<sequence length="33" mass="3568">HPGGGMIGGPGVIAADIIAQDLKIDKWWEDEDY</sequence>
<feature type="non-terminal residue" evidence="1">
    <location>
        <position position="1"/>
    </location>
</feature>
<organism evidence="1">
    <name type="scientific">marine metagenome</name>
    <dbReference type="NCBI Taxonomy" id="408172"/>
    <lineage>
        <taxon>unclassified sequences</taxon>
        <taxon>metagenomes</taxon>
        <taxon>ecological metagenomes</taxon>
    </lineage>
</organism>
<evidence type="ECO:0000313" key="1">
    <source>
        <dbReference type="EMBL" id="SVC96385.1"/>
    </source>
</evidence>